<dbReference type="AlphaFoldDB" id="A0A8T3VHR8"/>
<evidence type="ECO:0000313" key="2">
    <source>
        <dbReference type="Proteomes" id="UP000762703"/>
    </source>
</evidence>
<accession>A0A8T3VHR8</accession>
<gene>
    <name evidence="1" type="ORF">E7Z73_09940</name>
</gene>
<organism evidence="1 2">
    <name type="scientific">Methanobrevibacter millerae</name>
    <dbReference type="NCBI Taxonomy" id="230361"/>
    <lineage>
        <taxon>Archaea</taxon>
        <taxon>Methanobacteriati</taxon>
        <taxon>Methanobacteriota</taxon>
        <taxon>Methanomada group</taxon>
        <taxon>Methanobacteria</taxon>
        <taxon>Methanobacteriales</taxon>
        <taxon>Methanobacteriaceae</taxon>
        <taxon>Methanobrevibacter</taxon>
    </lineage>
</organism>
<name>A0A8T3VHR8_9EURY</name>
<comment type="caution">
    <text evidence="1">The sequence shown here is derived from an EMBL/GenBank/DDBJ whole genome shotgun (WGS) entry which is preliminary data.</text>
</comment>
<protein>
    <submittedName>
        <fullName evidence="1">Uncharacterized protein</fullName>
    </submittedName>
</protein>
<proteinExistence type="predicted"/>
<sequence length="101" mass="12155">MINIIDEVGELLNEYNLNLNDVIFVFNGNVVENEDFLEKYDVFYDNGWGLCNFTNIQIVIDDYTWFERTSYDGCEKFVLKAHPLLSKYQNRESHTEYFYER</sequence>
<evidence type="ECO:0000313" key="1">
    <source>
        <dbReference type="EMBL" id="MBE6506035.1"/>
    </source>
</evidence>
<dbReference type="EMBL" id="SUTE01000082">
    <property type="protein sequence ID" value="MBE6506035.1"/>
    <property type="molecule type" value="Genomic_DNA"/>
</dbReference>
<dbReference type="RefSeq" id="WP_292606342.1">
    <property type="nucleotide sequence ID" value="NZ_SUTE01000082.1"/>
</dbReference>
<reference evidence="1" key="1">
    <citation type="submission" date="2019-04" db="EMBL/GenBank/DDBJ databases">
        <title>Evolution of Biomass-Degrading Anaerobic Consortia Revealed by Metagenomics.</title>
        <authorList>
            <person name="Peng X."/>
        </authorList>
    </citation>
    <scope>NUCLEOTIDE SEQUENCE</scope>
    <source>
        <strain evidence="1">SIG12</strain>
    </source>
</reference>
<dbReference type="Proteomes" id="UP000762703">
    <property type="component" value="Unassembled WGS sequence"/>
</dbReference>